<sequence length="217" mass="24447">MENEKLNLLYIWDGYCGWCYGFSKELTKFHNNHPELPITVLPGGLFTGDKSLPISNYPHIPEANQRINQLTGAVFGDSYNNLLKKGNFLLNSEDAGKGFVALKHFAPSKQYEIANAMMKLFYLEGKSLSNPETYGEIAQNLEIDPEKVMTCFHTENALIETQQLFMKVKETSVNSYPTLLLQKGEEMIKIGGGVANVEKLEENLKNAVELFSTKRSK</sequence>
<reference evidence="2 3" key="1">
    <citation type="submission" date="2018-03" db="EMBL/GenBank/DDBJ databases">
        <title>Cross-interface Injection: A General Nanoliter Liquid Handling Method Applied to Single Cells Genome Amplification Automated Nanoliter Liquid Handling Applied to Single Cell Multiple Displacement Amplification.</title>
        <authorList>
            <person name="Yun J."/>
            <person name="Xu P."/>
            <person name="Xu J."/>
            <person name="Dai X."/>
            <person name="Wang Y."/>
            <person name="Zheng X."/>
            <person name="Cao C."/>
            <person name="Yi Q."/>
            <person name="Zhu Y."/>
            <person name="Wang L."/>
            <person name="Dong Z."/>
            <person name="Huang Y."/>
            <person name="Huang L."/>
            <person name="Du W."/>
        </authorList>
    </citation>
    <scope>NUCLEOTIDE SEQUENCE [LARGE SCALE GENOMIC DNA]</scope>
    <source>
        <strain evidence="2 3">Z-D1-2</strain>
    </source>
</reference>
<dbReference type="InterPro" id="IPR036249">
    <property type="entry name" value="Thioredoxin-like_sf"/>
</dbReference>
<evidence type="ECO:0000313" key="3">
    <source>
        <dbReference type="Proteomes" id="UP000240608"/>
    </source>
</evidence>
<dbReference type="Gene3D" id="1.10.472.60">
    <property type="entry name" value="putative protein disulfide isomerase domain"/>
    <property type="match status" value="1"/>
</dbReference>
<name>A0A2T4DTY6_9BACT</name>
<comment type="caution">
    <text evidence="2">The sequence shown here is derived from an EMBL/GenBank/DDBJ whole genome shotgun (WGS) entry which is preliminary data.</text>
</comment>
<dbReference type="Gene3D" id="3.40.30.10">
    <property type="entry name" value="Glutaredoxin"/>
    <property type="match status" value="1"/>
</dbReference>
<dbReference type="Proteomes" id="UP000240608">
    <property type="component" value="Unassembled WGS sequence"/>
</dbReference>
<evidence type="ECO:0000256" key="1">
    <source>
        <dbReference type="ARBA" id="ARBA00023284"/>
    </source>
</evidence>
<dbReference type="SUPFAM" id="SSF52833">
    <property type="entry name" value="Thioredoxin-like"/>
    <property type="match status" value="1"/>
</dbReference>
<keyword evidence="1" id="KW-0676">Redox-active center</keyword>
<dbReference type="EMBL" id="PYVU01000019">
    <property type="protein sequence ID" value="PTB97270.1"/>
    <property type="molecule type" value="Genomic_DNA"/>
</dbReference>
<proteinExistence type="predicted"/>
<dbReference type="InterPro" id="IPR017937">
    <property type="entry name" value="Thioredoxin_CS"/>
</dbReference>
<accession>A0A2T4DTY6</accession>
<protein>
    <submittedName>
        <fullName evidence="2">DsbA family protein</fullName>
    </submittedName>
</protein>
<evidence type="ECO:0000313" key="2">
    <source>
        <dbReference type="EMBL" id="PTB97270.1"/>
    </source>
</evidence>
<organism evidence="2 3">
    <name type="scientific">Marivirga lumbricoides</name>
    <dbReference type="NCBI Taxonomy" id="1046115"/>
    <lineage>
        <taxon>Bacteria</taxon>
        <taxon>Pseudomonadati</taxon>
        <taxon>Bacteroidota</taxon>
        <taxon>Cytophagia</taxon>
        <taxon>Cytophagales</taxon>
        <taxon>Marivirgaceae</taxon>
        <taxon>Marivirga</taxon>
    </lineage>
</organism>
<gene>
    <name evidence="2" type="ORF">C9994_03580</name>
</gene>
<dbReference type="AlphaFoldDB" id="A0A2T4DTY6"/>
<dbReference type="PROSITE" id="PS00194">
    <property type="entry name" value="THIOREDOXIN_1"/>
    <property type="match status" value="1"/>
</dbReference>